<accession>A0A1I2NQV0</accession>
<dbReference type="Proteomes" id="UP000199337">
    <property type="component" value="Unassembled WGS sequence"/>
</dbReference>
<feature type="region of interest" description="Disordered" evidence="1">
    <location>
        <begin position="415"/>
        <end position="492"/>
    </location>
</feature>
<feature type="compositionally biased region" description="Polar residues" evidence="1">
    <location>
        <begin position="415"/>
        <end position="426"/>
    </location>
</feature>
<feature type="compositionally biased region" description="Gly residues" evidence="1">
    <location>
        <begin position="446"/>
        <end position="458"/>
    </location>
</feature>
<dbReference type="RefSeq" id="WP_092468454.1">
    <property type="nucleotide sequence ID" value="NZ_FOOX01000002.1"/>
</dbReference>
<protein>
    <submittedName>
        <fullName evidence="3">CotH protein</fullName>
    </submittedName>
</protein>
<dbReference type="OrthoDB" id="3235126at2"/>
<keyword evidence="2" id="KW-1133">Transmembrane helix</keyword>
<gene>
    <name evidence="3" type="ORF">SAMN05660649_00521</name>
</gene>
<name>A0A1I2NQV0_9FIRM</name>
<reference evidence="4" key="1">
    <citation type="submission" date="2016-10" db="EMBL/GenBank/DDBJ databases">
        <authorList>
            <person name="Varghese N."/>
            <person name="Submissions S."/>
        </authorList>
    </citation>
    <scope>NUCLEOTIDE SEQUENCE [LARGE SCALE GENOMIC DNA]</scope>
    <source>
        <strain evidence="4">DSM 17038</strain>
    </source>
</reference>
<dbReference type="Pfam" id="PF08757">
    <property type="entry name" value="CotH"/>
    <property type="match status" value="1"/>
</dbReference>
<evidence type="ECO:0000256" key="1">
    <source>
        <dbReference type="SAM" id="MobiDB-lite"/>
    </source>
</evidence>
<evidence type="ECO:0000313" key="4">
    <source>
        <dbReference type="Proteomes" id="UP000199337"/>
    </source>
</evidence>
<feature type="transmembrane region" description="Helical" evidence="2">
    <location>
        <begin position="7"/>
        <end position="27"/>
    </location>
</feature>
<keyword evidence="2" id="KW-0812">Transmembrane</keyword>
<dbReference type="PANTHER" id="PTHR40050:SF1">
    <property type="entry name" value="INNER SPORE COAT PROTEIN H"/>
    <property type="match status" value="1"/>
</dbReference>
<evidence type="ECO:0000256" key="2">
    <source>
        <dbReference type="SAM" id="Phobius"/>
    </source>
</evidence>
<keyword evidence="2" id="KW-0472">Membrane</keyword>
<dbReference type="AlphaFoldDB" id="A0A1I2NQV0"/>
<dbReference type="PANTHER" id="PTHR40050">
    <property type="entry name" value="INNER SPORE COAT PROTEIN H"/>
    <property type="match status" value="1"/>
</dbReference>
<sequence>MIDSKHINKIVVVFMAAAVILTGVLMLNPGSFTAPAAEPLYASKVFDKDQVTQIDIEIDEEDFDWLIENATAEQYRGADITVNGETFYNVGIRPKGNSSLRSVAQDDTTDRYSFKLEFDTYVDGQTCFGLNKLVLNNMHMDKTYMKEYLAYDMFASLGVVTPLYSFANVTVNGEPWGLYLAVESMEESFAERNFGSAYGNLYKPEGAGADLKWSGASAANYSGIKDGAAYKVTDADFDKVIDMIEHLDSGTDLEKYLDVDSILRYFAVNTVLVNFDSYAGNMQHNYYLYEKDGVFTILPWDLNLAFAGFGVGNGEQAVNYPVDKPVTTELSERPLIGKLLEIPEYQELYHQYLREIVANYIDSGLFEENIYKTDKLINNYVKNDATAFFTYEQYQNALPVLLEFGRQRAASITAQLAGERSSTTWEQSEKTTAGAGNDAGVDLSAIGGGMGGGKGGPAGNARPQDAAGQEAAPPEPDNAGGGNRGGASPDREKMTKAMEIIQSANGGELTDEQTAQLKELGLDEAMIDRMKNMPDGMRPGNGGFGGGGAPGGGVPGDGKMNRPDHPNNGLRLTNVQIEYIAASAALLLAGLLLTARFKRRKYSS</sequence>
<dbReference type="STRING" id="341036.SAMN05660649_00521"/>
<dbReference type="InterPro" id="IPR014867">
    <property type="entry name" value="Spore_coat_CotH_CotH2/3/7"/>
</dbReference>
<keyword evidence="4" id="KW-1185">Reference proteome</keyword>
<organism evidence="3 4">
    <name type="scientific">Desulfotruncus arcticus DSM 17038</name>
    <dbReference type="NCBI Taxonomy" id="1121424"/>
    <lineage>
        <taxon>Bacteria</taxon>
        <taxon>Bacillati</taxon>
        <taxon>Bacillota</taxon>
        <taxon>Clostridia</taxon>
        <taxon>Eubacteriales</taxon>
        <taxon>Desulfallaceae</taxon>
        <taxon>Desulfotruncus</taxon>
    </lineage>
</organism>
<proteinExistence type="predicted"/>
<dbReference type="EMBL" id="FOOX01000002">
    <property type="protein sequence ID" value="SFG06088.1"/>
    <property type="molecule type" value="Genomic_DNA"/>
</dbReference>
<evidence type="ECO:0000313" key="3">
    <source>
        <dbReference type="EMBL" id="SFG06088.1"/>
    </source>
</evidence>
<feature type="transmembrane region" description="Helical" evidence="2">
    <location>
        <begin position="579"/>
        <end position="597"/>
    </location>
</feature>